<feature type="transmembrane region" description="Helical" evidence="16">
    <location>
        <begin position="280"/>
        <end position="304"/>
    </location>
</feature>
<evidence type="ECO:0000313" key="18">
    <source>
        <dbReference type="EMBL" id="SER86135.1"/>
    </source>
</evidence>
<dbReference type="GO" id="GO:0005524">
    <property type="term" value="F:ATP binding"/>
    <property type="evidence" value="ECO:0007669"/>
    <property type="project" value="UniProtKB-UniRule"/>
</dbReference>
<feature type="transmembrane region" description="Helical" evidence="16">
    <location>
        <begin position="310"/>
        <end position="339"/>
    </location>
</feature>
<dbReference type="NCBIfam" id="TIGR01512">
    <property type="entry name" value="ATPase-IB2_Cd"/>
    <property type="match status" value="1"/>
</dbReference>
<dbReference type="CDD" id="cd00371">
    <property type="entry name" value="HMA"/>
    <property type="match status" value="1"/>
</dbReference>
<keyword evidence="9 16" id="KW-0067">ATP-binding</keyword>
<evidence type="ECO:0000256" key="12">
    <source>
        <dbReference type="ARBA" id="ARBA00023065"/>
    </source>
</evidence>
<dbReference type="PRINTS" id="PR00119">
    <property type="entry name" value="CATATPASE"/>
</dbReference>
<dbReference type="SUPFAM" id="SSF81653">
    <property type="entry name" value="Calcium ATPase, transduction domain A"/>
    <property type="match status" value="1"/>
</dbReference>
<dbReference type="PROSITE" id="PS00154">
    <property type="entry name" value="ATPASE_E1_E2"/>
    <property type="match status" value="1"/>
</dbReference>
<dbReference type="FunFam" id="2.70.150.10:FF:000002">
    <property type="entry name" value="Copper-transporting ATPase 1, putative"/>
    <property type="match status" value="1"/>
</dbReference>
<dbReference type="Pfam" id="PF00122">
    <property type="entry name" value="E1-E2_ATPase"/>
    <property type="match status" value="1"/>
</dbReference>
<dbReference type="PANTHER" id="PTHR48085">
    <property type="entry name" value="CADMIUM/ZINC-TRANSPORTING ATPASE HMA2-RELATED"/>
    <property type="match status" value="1"/>
</dbReference>
<evidence type="ECO:0000313" key="19">
    <source>
        <dbReference type="Proteomes" id="UP000199318"/>
    </source>
</evidence>
<dbReference type="STRING" id="1464123.SAMN05444126_10770"/>
<feature type="transmembrane region" description="Helical" evidence="16">
    <location>
        <begin position="650"/>
        <end position="668"/>
    </location>
</feature>
<evidence type="ECO:0000256" key="3">
    <source>
        <dbReference type="ARBA" id="ARBA00022448"/>
    </source>
</evidence>
<dbReference type="InterPro" id="IPR023299">
    <property type="entry name" value="ATPase_P-typ_cyto_dom_N"/>
</dbReference>
<evidence type="ECO:0000256" key="4">
    <source>
        <dbReference type="ARBA" id="ARBA00022539"/>
    </source>
</evidence>
<dbReference type="GO" id="GO:0005886">
    <property type="term" value="C:plasma membrane"/>
    <property type="evidence" value="ECO:0007669"/>
    <property type="project" value="UniProtKB-SubCell"/>
</dbReference>
<evidence type="ECO:0000256" key="6">
    <source>
        <dbReference type="ARBA" id="ARBA00022692"/>
    </source>
</evidence>
<dbReference type="SUPFAM" id="SSF81665">
    <property type="entry name" value="Calcium ATPase, transmembrane domain M"/>
    <property type="match status" value="1"/>
</dbReference>
<dbReference type="Gene3D" id="3.40.1110.10">
    <property type="entry name" value="Calcium-transporting ATPase, cytoplasmic domain N"/>
    <property type="match status" value="1"/>
</dbReference>
<feature type="transmembrane region" description="Helical" evidence="16">
    <location>
        <begin position="56"/>
        <end position="75"/>
    </location>
</feature>
<proteinExistence type="inferred from homology"/>
<feature type="transmembrane region" description="Helical" evidence="16">
    <location>
        <begin position="627"/>
        <end position="644"/>
    </location>
</feature>
<dbReference type="NCBIfam" id="TIGR01494">
    <property type="entry name" value="ATPase_P-type"/>
    <property type="match status" value="1"/>
</dbReference>
<evidence type="ECO:0000256" key="7">
    <source>
        <dbReference type="ARBA" id="ARBA00022723"/>
    </source>
</evidence>
<dbReference type="PANTHER" id="PTHR48085:SF5">
    <property type="entry name" value="CADMIUM_ZINC-TRANSPORTING ATPASE HMA4-RELATED"/>
    <property type="match status" value="1"/>
</dbReference>
<keyword evidence="19" id="KW-1185">Reference proteome</keyword>
<dbReference type="InterPro" id="IPR059000">
    <property type="entry name" value="ATPase_P-type_domA"/>
</dbReference>
<dbReference type="InterPro" id="IPR027256">
    <property type="entry name" value="P-typ_ATPase_IB"/>
</dbReference>
<organism evidence="18 19">
    <name type="scientific">Salisediminibacterium halotolerans</name>
    <dbReference type="NCBI Taxonomy" id="517425"/>
    <lineage>
        <taxon>Bacteria</taxon>
        <taxon>Bacillati</taxon>
        <taxon>Bacillota</taxon>
        <taxon>Bacilli</taxon>
        <taxon>Bacillales</taxon>
        <taxon>Bacillaceae</taxon>
        <taxon>Salisediminibacterium</taxon>
    </lineage>
</organism>
<dbReference type="InterPro" id="IPR044492">
    <property type="entry name" value="P_typ_ATPase_HD_dom"/>
</dbReference>
<dbReference type="GO" id="GO:0008551">
    <property type="term" value="F:P-type cadmium transporter activity"/>
    <property type="evidence" value="ECO:0007669"/>
    <property type="project" value="UniProtKB-EC"/>
</dbReference>
<evidence type="ECO:0000256" key="5">
    <source>
        <dbReference type="ARBA" id="ARBA00022553"/>
    </source>
</evidence>
<sequence>MPGVEGASVNFAAEKLTVKGYITESQIEQAGAFDQITVKHADKKNDEPAFLTKKKWIQVGIAAVFVLAGWGSHFLNGETHTITVLLFFLAIMIGGYDLFAQGLKNLRSFIFDMKTLMTVAVIGAALIGEWGEGALVVVLFAVSEALESYSMDQARRSLRTIMKQRPEEATVVRGESTFSVPVSAVEPGEKLVVLSGEQIPLDGEVTEGRSAVNEAAITGESMPQIKKSGDHVYAGSLNEEGVLYVEATKKAADSKLAKIIHLVEEAQAEKAPAQKFVDRFAYYYTPAIILLAFLIMIIPPLIFGASWNEWVYLGLATLVVGCPCALVISTPVAIVTAIGTAAKNGVLIKGGVYLEEWSRLNTIAFDKTGTLTKGEPEVSDFLPVDQSNGADVLRYTAALEAYSTHPLAKAVVNYASSTHEQADHLLVENVETHLGKGVEGYVNGSCIRAGNPHWIQEILPQAWSSEVDALVDSLQKDGKTTVIAVIDERVAGVFALQDSLREDAAALMQDLAELKINKRVLLTGDQKVSAEAISNGLGLTDVYAEMMPEDKLTELERLASNRNKVAMVGDGINDAPALAKADIGIAMGAGTDTALETADTALMKNDLSQIPKTIRLSRKTMRIIKQNILFALGLKAFALLLVPFGLLTLWIAIVADMGATLLVTLNSLRLLRQRKTREYGTEKSLRPKLS</sequence>
<keyword evidence="11 16" id="KW-1133">Transmembrane helix</keyword>
<evidence type="ECO:0000256" key="13">
    <source>
        <dbReference type="ARBA" id="ARBA00023136"/>
    </source>
</evidence>
<dbReference type="InterPro" id="IPR006121">
    <property type="entry name" value="HMA_dom"/>
</dbReference>
<dbReference type="SFLD" id="SFLDS00003">
    <property type="entry name" value="Haloacid_Dehalogenase"/>
    <property type="match status" value="1"/>
</dbReference>
<keyword evidence="8 16" id="KW-0547">Nucleotide-binding</keyword>
<dbReference type="SFLD" id="SFLDF00027">
    <property type="entry name" value="p-type_atpase"/>
    <property type="match status" value="1"/>
</dbReference>
<dbReference type="InterPro" id="IPR051014">
    <property type="entry name" value="Cation_Transport_ATPase_IB"/>
</dbReference>
<dbReference type="InterPro" id="IPR008250">
    <property type="entry name" value="ATPase_P-typ_transduc_dom_A_sf"/>
</dbReference>
<dbReference type="Gene3D" id="3.40.50.1000">
    <property type="entry name" value="HAD superfamily/HAD-like"/>
    <property type="match status" value="1"/>
</dbReference>
<comment type="similarity">
    <text evidence="2 16">Belongs to the cation transport ATPase (P-type) (TC 3.A.3) family. Type IB subfamily.</text>
</comment>
<dbReference type="InterPro" id="IPR001757">
    <property type="entry name" value="P_typ_ATPase"/>
</dbReference>
<keyword evidence="4" id="KW-0104">Cadmium</keyword>
<keyword evidence="16" id="KW-1003">Cell membrane</keyword>
<dbReference type="SFLD" id="SFLDG00002">
    <property type="entry name" value="C1.7:_P-type_atpase_like"/>
    <property type="match status" value="1"/>
</dbReference>
<dbReference type="SUPFAM" id="SSF81660">
    <property type="entry name" value="Metal cation-transporting ATPase, ATP-binding domain N"/>
    <property type="match status" value="1"/>
</dbReference>
<keyword evidence="5" id="KW-0597">Phosphoprotein</keyword>
<gene>
    <name evidence="18" type="ORF">SAMN05444126_10770</name>
</gene>
<keyword evidence="3" id="KW-0813">Transport</keyword>
<keyword evidence="7 16" id="KW-0479">Metal-binding</keyword>
<dbReference type="AlphaFoldDB" id="A0A1H9SN25"/>
<dbReference type="InterPro" id="IPR023214">
    <property type="entry name" value="HAD_sf"/>
</dbReference>
<evidence type="ECO:0000259" key="17">
    <source>
        <dbReference type="Pfam" id="PF00122"/>
    </source>
</evidence>
<evidence type="ECO:0000256" key="15">
    <source>
        <dbReference type="ARBA" id="ARBA00049338"/>
    </source>
</evidence>
<reference evidence="19" key="1">
    <citation type="submission" date="2016-10" db="EMBL/GenBank/DDBJ databases">
        <authorList>
            <person name="de Groot N.N."/>
        </authorList>
    </citation>
    <scope>NUCLEOTIDE SEQUENCE [LARGE SCALE GENOMIC DNA]</scope>
    <source>
        <strain evidence="19">10nlg</strain>
    </source>
</reference>
<evidence type="ECO:0000256" key="8">
    <source>
        <dbReference type="ARBA" id="ARBA00022741"/>
    </source>
</evidence>
<dbReference type="GO" id="GO:0016887">
    <property type="term" value="F:ATP hydrolysis activity"/>
    <property type="evidence" value="ECO:0007669"/>
    <property type="project" value="InterPro"/>
</dbReference>
<dbReference type="Gene3D" id="2.70.150.10">
    <property type="entry name" value="Calcium-transporting ATPase, cytoplasmic transduction domain A"/>
    <property type="match status" value="1"/>
</dbReference>
<dbReference type="InterPro" id="IPR023298">
    <property type="entry name" value="ATPase_P-typ_TM_dom_sf"/>
</dbReference>
<dbReference type="EMBL" id="FOGV01000007">
    <property type="protein sequence ID" value="SER86135.1"/>
    <property type="molecule type" value="Genomic_DNA"/>
</dbReference>
<keyword evidence="6 16" id="KW-0812">Transmembrane</keyword>
<accession>A0A1H9SN25</accession>
<dbReference type="InterPro" id="IPR018303">
    <property type="entry name" value="ATPase_P-typ_P_site"/>
</dbReference>
<evidence type="ECO:0000256" key="2">
    <source>
        <dbReference type="ARBA" id="ARBA00006024"/>
    </source>
</evidence>
<dbReference type="PRINTS" id="PR00941">
    <property type="entry name" value="CDATPASE"/>
</dbReference>
<comment type="subcellular location">
    <subcellularLocation>
        <location evidence="1">Cell membrane</location>
        <topology evidence="1">Multi-pass membrane protein</topology>
    </subcellularLocation>
</comment>
<comment type="catalytic activity">
    <reaction evidence="15">
        <text>Cd(2+)(in) + ATP + H2O = Cd(2+)(out) + ADP + phosphate + H(+)</text>
        <dbReference type="Rhea" id="RHEA:12132"/>
        <dbReference type="ChEBI" id="CHEBI:15377"/>
        <dbReference type="ChEBI" id="CHEBI:15378"/>
        <dbReference type="ChEBI" id="CHEBI:30616"/>
        <dbReference type="ChEBI" id="CHEBI:43474"/>
        <dbReference type="ChEBI" id="CHEBI:48775"/>
        <dbReference type="ChEBI" id="CHEBI:456216"/>
        <dbReference type="EC" id="7.2.2.21"/>
    </reaction>
</comment>
<feature type="domain" description="P-type ATPase A" evidence="17">
    <location>
        <begin position="165"/>
        <end position="264"/>
    </location>
</feature>
<dbReference type="Proteomes" id="UP000199318">
    <property type="component" value="Unassembled WGS sequence"/>
</dbReference>
<evidence type="ECO:0000256" key="9">
    <source>
        <dbReference type="ARBA" id="ARBA00022840"/>
    </source>
</evidence>
<dbReference type="SUPFAM" id="SSF56784">
    <property type="entry name" value="HAD-like"/>
    <property type="match status" value="1"/>
</dbReference>
<evidence type="ECO:0000256" key="14">
    <source>
        <dbReference type="ARBA" id="ARBA00039103"/>
    </source>
</evidence>
<name>A0A1H9SN25_9BACI</name>
<evidence type="ECO:0000256" key="1">
    <source>
        <dbReference type="ARBA" id="ARBA00004651"/>
    </source>
</evidence>
<dbReference type="Pfam" id="PF00702">
    <property type="entry name" value="Hydrolase"/>
    <property type="match status" value="1"/>
</dbReference>
<dbReference type="GO" id="GO:0046872">
    <property type="term" value="F:metal ion binding"/>
    <property type="evidence" value="ECO:0007669"/>
    <property type="project" value="UniProtKB-KW"/>
</dbReference>
<protein>
    <recommendedName>
        <fullName evidence="14">Cd(2+)-exporting ATPase</fullName>
        <ecNumber evidence="14">7.2.2.21</ecNumber>
    </recommendedName>
</protein>
<feature type="transmembrane region" description="Helical" evidence="16">
    <location>
        <begin position="81"/>
        <end position="99"/>
    </location>
</feature>
<dbReference type="NCBIfam" id="TIGR01511">
    <property type="entry name" value="ATPase-IB1_Cu"/>
    <property type="match status" value="1"/>
</dbReference>
<evidence type="ECO:0000256" key="11">
    <source>
        <dbReference type="ARBA" id="ARBA00022989"/>
    </source>
</evidence>
<dbReference type="InterPro" id="IPR036412">
    <property type="entry name" value="HAD-like_sf"/>
</dbReference>
<evidence type="ECO:0000256" key="16">
    <source>
        <dbReference type="RuleBase" id="RU362081"/>
    </source>
</evidence>
<dbReference type="NCBIfam" id="TIGR01525">
    <property type="entry name" value="ATPase-IB_hvy"/>
    <property type="match status" value="1"/>
</dbReference>
<keyword evidence="13 16" id="KW-0472">Membrane</keyword>
<keyword evidence="10" id="KW-1278">Translocase</keyword>
<dbReference type="EC" id="7.2.2.21" evidence="14"/>
<evidence type="ECO:0000256" key="10">
    <source>
        <dbReference type="ARBA" id="ARBA00022967"/>
    </source>
</evidence>
<comment type="caution">
    <text evidence="18">The sequence shown here is derived from an EMBL/GenBank/DDBJ whole genome shotgun (WGS) entry which is preliminary data.</text>
</comment>
<keyword evidence="12" id="KW-0406">Ion transport</keyword>